<protein>
    <recommendedName>
        <fullName evidence="6">SGNH domain-containing protein</fullName>
    </recommendedName>
</protein>
<evidence type="ECO:0000259" key="2">
    <source>
        <dbReference type="Pfam" id="PF01757"/>
    </source>
</evidence>
<feature type="transmembrane region" description="Helical" evidence="1">
    <location>
        <begin position="37"/>
        <end position="56"/>
    </location>
</feature>
<keyword evidence="1" id="KW-1133">Transmembrane helix</keyword>
<organism evidence="4 5">
    <name type="scientific">Caenorhabditis nigoni</name>
    <dbReference type="NCBI Taxonomy" id="1611254"/>
    <lineage>
        <taxon>Eukaryota</taxon>
        <taxon>Metazoa</taxon>
        <taxon>Ecdysozoa</taxon>
        <taxon>Nematoda</taxon>
        <taxon>Chromadorea</taxon>
        <taxon>Rhabditida</taxon>
        <taxon>Rhabditina</taxon>
        <taxon>Rhabditomorpha</taxon>
        <taxon>Rhabditoidea</taxon>
        <taxon>Rhabditidae</taxon>
        <taxon>Peloderinae</taxon>
        <taxon>Caenorhabditis</taxon>
    </lineage>
</organism>
<dbReference type="PANTHER" id="PTHR23028">
    <property type="entry name" value="ACETYLTRANSFERASE"/>
    <property type="match status" value="1"/>
</dbReference>
<name>A0A2G5T8R0_9PELO</name>
<dbReference type="STRING" id="1611254.A0A2G5T8R0"/>
<dbReference type="GO" id="GO:0016747">
    <property type="term" value="F:acyltransferase activity, transferring groups other than amino-acyl groups"/>
    <property type="evidence" value="ECO:0007669"/>
    <property type="project" value="InterPro"/>
</dbReference>
<evidence type="ECO:0000259" key="3">
    <source>
        <dbReference type="Pfam" id="PF19040"/>
    </source>
</evidence>
<dbReference type="GO" id="GO:0000271">
    <property type="term" value="P:polysaccharide biosynthetic process"/>
    <property type="evidence" value="ECO:0007669"/>
    <property type="project" value="TreeGrafter"/>
</dbReference>
<reference evidence="5" key="1">
    <citation type="submission" date="2017-10" db="EMBL/GenBank/DDBJ databases">
        <title>Rapid genome shrinkage in a self-fertile nematode reveals novel sperm competition proteins.</title>
        <authorList>
            <person name="Yin D."/>
            <person name="Schwarz E.M."/>
            <person name="Thomas C.G."/>
            <person name="Felde R.L."/>
            <person name="Korf I.F."/>
            <person name="Cutter A.D."/>
            <person name="Schartner C.M."/>
            <person name="Ralston E.J."/>
            <person name="Meyer B.J."/>
            <person name="Haag E.S."/>
        </authorList>
    </citation>
    <scope>NUCLEOTIDE SEQUENCE [LARGE SCALE GENOMIC DNA]</scope>
    <source>
        <strain evidence="5">JU1422</strain>
    </source>
</reference>
<dbReference type="Proteomes" id="UP000230233">
    <property type="component" value="Chromosome V"/>
</dbReference>
<feature type="transmembrane region" description="Helical" evidence="1">
    <location>
        <begin position="187"/>
        <end position="206"/>
    </location>
</feature>
<proteinExistence type="predicted"/>
<evidence type="ECO:0000313" key="5">
    <source>
        <dbReference type="Proteomes" id="UP000230233"/>
    </source>
</evidence>
<keyword evidence="1" id="KW-0472">Membrane</keyword>
<feature type="transmembrane region" description="Helical" evidence="1">
    <location>
        <begin position="104"/>
        <end position="123"/>
    </location>
</feature>
<feature type="domain" description="SGNH" evidence="3">
    <location>
        <begin position="308"/>
        <end position="458"/>
    </location>
</feature>
<accession>A0A2G5T8R0</accession>
<sequence>MVHLYLGDFLWENNNRYSVASLFLVTNQLVIHDQADYFNELIVVSLITLTGFSAFALVLEQFAFNFMLLRLWQFSAGFMALFWNKIEVQNLPKDKDEYKNVEYPVSKSDVFTVALSILGFCIFPNNIDVLWLRPAVTMATAFIIAAESSDSQILSSKLLAYIGGISYVLYLVHWPIIAIFQPYTVQNYVFVIVTTFLSSILLHQIFEEKYLKLDRKMLISFVIALFLGNCILQYSVRNQSFWDQVYPADIQATIEANKAQMPNSWSKEKNRFECSEERVDDPKVQELNFGYGGYGFYEETIWSHTALKFQKQEVELHRPDVLFILAKYPETLKGPVQENDGYVQQMNENLKFYEKFVKRIYILGAHPLYQVGLFDSLVQKVMSRPEALEGLHLNRKKADKEMKFVRKRLSMIECQKCKIFELGEVFIDGDKYLTHDPEGLVSYADNMCHISAAGLKLCDLVLKTIAQDVMNTV</sequence>
<evidence type="ECO:0000313" key="4">
    <source>
        <dbReference type="EMBL" id="PIC23579.1"/>
    </source>
</evidence>
<feature type="domain" description="Acyltransferase 3" evidence="2">
    <location>
        <begin position="42"/>
        <end position="202"/>
    </location>
</feature>
<dbReference type="PANTHER" id="PTHR23028:SF65">
    <property type="entry name" value="ACYLTRANSFERASE"/>
    <property type="match status" value="1"/>
</dbReference>
<keyword evidence="1" id="KW-0812">Transmembrane</keyword>
<dbReference type="AlphaFoldDB" id="A0A2G5T8R0"/>
<dbReference type="GO" id="GO:0016020">
    <property type="term" value="C:membrane"/>
    <property type="evidence" value="ECO:0007669"/>
    <property type="project" value="TreeGrafter"/>
</dbReference>
<dbReference type="Pfam" id="PF01757">
    <property type="entry name" value="Acyl_transf_3"/>
    <property type="match status" value="1"/>
</dbReference>
<evidence type="ECO:0008006" key="6">
    <source>
        <dbReference type="Google" id="ProtNLM"/>
    </source>
</evidence>
<dbReference type="InterPro" id="IPR043968">
    <property type="entry name" value="SGNH"/>
</dbReference>
<evidence type="ECO:0000256" key="1">
    <source>
        <dbReference type="SAM" id="Phobius"/>
    </source>
</evidence>
<gene>
    <name evidence="4" type="primary">Cnig_chr_V.g17236</name>
    <name evidence="4" type="ORF">B9Z55_017236</name>
</gene>
<dbReference type="EMBL" id="PDUG01000005">
    <property type="protein sequence ID" value="PIC23579.1"/>
    <property type="molecule type" value="Genomic_DNA"/>
</dbReference>
<feature type="transmembrane region" description="Helical" evidence="1">
    <location>
        <begin position="62"/>
        <end position="83"/>
    </location>
</feature>
<comment type="caution">
    <text evidence="4">The sequence shown here is derived from an EMBL/GenBank/DDBJ whole genome shotgun (WGS) entry which is preliminary data.</text>
</comment>
<keyword evidence="5" id="KW-1185">Reference proteome</keyword>
<dbReference type="Pfam" id="PF19040">
    <property type="entry name" value="SGNH"/>
    <property type="match status" value="1"/>
</dbReference>
<dbReference type="InterPro" id="IPR050879">
    <property type="entry name" value="Acyltransferase_3"/>
</dbReference>
<dbReference type="InterPro" id="IPR002656">
    <property type="entry name" value="Acyl_transf_3_dom"/>
</dbReference>
<feature type="transmembrane region" description="Helical" evidence="1">
    <location>
        <begin position="218"/>
        <end position="236"/>
    </location>
</feature>
<feature type="transmembrane region" description="Helical" evidence="1">
    <location>
        <begin position="158"/>
        <end position="181"/>
    </location>
</feature>